<keyword evidence="4" id="KW-0597">Phosphoprotein</keyword>
<organism evidence="16 17">
    <name type="scientific">Ecytonucleospora hepatopenaei</name>
    <dbReference type="NCBI Taxonomy" id="646526"/>
    <lineage>
        <taxon>Eukaryota</taxon>
        <taxon>Fungi</taxon>
        <taxon>Fungi incertae sedis</taxon>
        <taxon>Microsporidia</taxon>
        <taxon>Enterocytozoonidae</taxon>
        <taxon>Ecytonucleospora</taxon>
    </lineage>
</organism>
<protein>
    <recommendedName>
        <fullName evidence="14">sn-1-specific diacylglycerol lipase</fullName>
        <ecNumber evidence="14">3.1.1.116</ecNumber>
    </recommendedName>
</protein>
<keyword evidence="11" id="KW-0443">Lipid metabolism</keyword>
<dbReference type="InterPro" id="IPR002921">
    <property type="entry name" value="Fungal_lipase-type"/>
</dbReference>
<reference evidence="16 17" key="1">
    <citation type="journal article" date="2017" name="Environ. Microbiol.">
        <title>Decay of the glycolytic pathway and adaptation to intranuclear parasitism within Enterocytozoonidae microsporidia.</title>
        <authorList>
            <person name="Wiredu Boakye D."/>
            <person name="Jaroenlak P."/>
            <person name="Prachumwat A."/>
            <person name="Williams T.A."/>
            <person name="Bateman K.S."/>
            <person name="Itsathitphaisarn O."/>
            <person name="Sritunyalucksana K."/>
            <person name="Paszkiewicz K.H."/>
            <person name="Moore K.A."/>
            <person name="Stentiford G.D."/>
            <person name="Williams B.A."/>
        </authorList>
    </citation>
    <scope>NUCLEOTIDE SEQUENCE [LARGE SCALE GENOMIC DNA]</scope>
    <source>
        <strain evidence="16 17">TH1</strain>
    </source>
</reference>
<dbReference type="AlphaFoldDB" id="A0A1W0E6I0"/>
<dbReference type="InterPro" id="IPR052214">
    <property type="entry name" value="DAG_Lipase-Related"/>
</dbReference>
<feature type="domain" description="Fungal lipase-type" evidence="15">
    <location>
        <begin position="312"/>
        <end position="435"/>
    </location>
</feature>
<keyword evidence="7" id="KW-0378">Hydrolase</keyword>
<dbReference type="VEuPathDB" id="MicrosporidiaDB:EHP00_209"/>
<comment type="cofactor">
    <cofactor evidence="1">
        <name>Ca(2+)</name>
        <dbReference type="ChEBI" id="CHEBI:29108"/>
    </cofactor>
</comment>
<evidence type="ECO:0000256" key="14">
    <source>
        <dbReference type="ARBA" id="ARBA00026104"/>
    </source>
</evidence>
<evidence type="ECO:0000256" key="2">
    <source>
        <dbReference type="ARBA" id="ARBA00004651"/>
    </source>
</evidence>
<evidence type="ECO:0000256" key="8">
    <source>
        <dbReference type="ARBA" id="ARBA00022837"/>
    </source>
</evidence>
<dbReference type="OrthoDB" id="438440at2759"/>
<keyword evidence="6" id="KW-0479">Metal-binding</keyword>
<comment type="catalytic activity">
    <reaction evidence="13">
        <text>a 1,2-diacyl-sn-glycerol + H2O = a 2-acylglycerol + a fatty acid + H(+)</text>
        <dbReference type="Rhea" id="RHEA:33275"/>
        <dbReference type="ChEBI" id="CHEBI:15377"/>
        <dbReference type="ChEBI" id="CHEBI:15378"/>
        <dbReference type="ChEBI" id="CHEBI:17389"/>
        <dbReference type="ChEBI" id="CHEBI:17815"/>
        <dbReference type="ChEBI" id="CHEBI:28868"/>
        <dbReference type="EC" id="3.1.1.116"/>
    </reaction>
    <physiologicalReaction direction="left-to-right" evidence="13">
        <dbReference type="Rhea" id="RHEA:33276"/>
    </physiologicalReaction>
</comment>
<name>A0A1W0E6I0_9MICR</name>
<dbReference type="CDD" id="cd00519">
    <property type="entry name" value="Lipase_3"/>
    <property type="match status" value="1"/>
</dbReference>
<dbReference type="InterPro" id="IPR029058">
    <property type="entry name" value="AB_hydrolase_fold"/>
</dbReference>
<comment type="caution">
    <text evidence="16">The sequence shown here is derived from an EMBL/GenBank/DDBJ whole genome shotgun (WGS) entry which is preliminary data.</text>
</comment>
<evidence type="ECO:0000313" key="16">
    <source>
        <dbReference type="EMBL" id="OQS54855.1"/>
    </source>
</evidence>
<dbReference type="Pfam" id="PF01764">
    <property type="entry name" value="Lipase_3"/>
    <property type="match status" value="1"/>
</dbReference>
<evidence type="ECO:0000256" key="3">
    <source>
        <dbReference type="ARBA" id="ARBA00022475"/>
    </source>
</evidence>
<dbReference type="SUPFAM" id="SSF53474">
    <property type="entry name" value="alpha/beta-Hydrolases"/>
    <property type="match status" value="1"/>
</dbReference>
<keyword evidence="3" id="KW-1003">Cell membrane</keyword>
<dbReference type="GO" id="GO:0046872">
    <property type="term" value="F:metal ion binding"/>
    <property type="evidence" value="ECO:0007669"/>
    <property type="project" value="UniProtKB-KW"/>
</dbReference>
<keyword evidence="9" id="KW-0442">Lipid degradation</keyword>
<keyword evidence="17" id="KW-1185">Reference proteome</keyword>
<evidence type="ECO:0000259" key="15">
    <source>
        <dbReference type="Pfam" id="PF01764"/>
    </source>
</evidence>
<evidence type="ECO:0000256" key="1">
    <source>
        <dbReference type="ARBA" id="ARBA00001913"/>
    </source>
</evidence>
<keyword evidence="12" id="KW-0472">Membrane</keyword>
<keyword evidence="8" id="KW-0106">Calcium</keyword>
<gene>
    <name evidence="16" type="ORF">EHP00_209</name>
</gene>
<evidence type="ECO:0000256" key="11">
    <source>
        <dbReference type="ARBA" id="ARBA00023098"/>
    </source>
</evidence>
<dbReference type="EMBL" id="MNPJ01000016">
    <property type="protein sequence ID" value="OQS54855.1"/>
    <property type="molecule type" value="Genomic_DNA"/>
</dbReference>
<sequence length="539" mass="62344">MDLIHKKVVKFDLTKIEIDDDLNQIDMEYSFKDDLFEFYNTFTIKVTNLHDILFGYVKIIFSKQVKNKKQVLGVAKIPFSSFYSIATKNTEINQNTSLSKRYVVLNSAEYEKASYFNANWNPMGVITCSIKIEDKPDLLIEKKEQTIIEKIFALFLTNHKTETFKTIFNLLSEANHGSFLCNIWTVIGCLPADYYYSFFYGKCEIAACDGISCKKEFCMGGYRDMSPVDAENAYFYMQEAAAAYSTGIPVHHLQTVKNREDIVNKKYRAILERLTINDGDLIEYNEGHDSISGYVLYFKRKTIKDKPDTIAISFRGTFSTNDAFNDLQSTYIEFQDGYTHAGFKKLADYFMRTKMAQILKIAEKKKIKKIFLTGHSLGAAVATLVHARMLEKYPNINVKSVIFASPPVFSENIVKRLNLDLTHYTYGYDFVSRLSYGSILDLKYFCLSISSLVKMINSPGLLTTKIEEIRHHMKTRSTNPKLYHPGKQIHVFKFDEIYKFKQVNYMFYNEILFSRNAGWDHFLHNIANAFIYASSKEKD</sequence>
<dbReference type="Gene3D" id="3.40.50.1820">
    <property type="entry name" value="alpha/beta hydrolase"/>
    <property type="match status" value="1"/>
</dbReference>
<proteinExistence type="predicted"/>
<evidence type="ECO:0000256" key="9">
    <source>
        <dbReference type="ARBA" id="ARBA00022963"/>
    </source>
</evidence>
<dbReference type="EC" id="3.1.1.116" evidence="14"/>
<dbReference type="GO" id="GO:0005886">
    <property type="term" value="C:plasma membrane"/>
    <property type="evidence" value="ECO:0007669"/>
    <property type="project" value="UniProtKB-SubCell"/>
</dbReference>
<keyword evidence="10" id="KW-1133">Transmembrane helix</keyword>
<dbReference type="PANTHER" id="PTHR45792">
    <property type="entry name" value="DIACYLGLYCEROL LIPASE HOMOLOG-RELATED"/>
    <property type="match status" value="1"/>
</dbReference>
<accession>A0A1W0E6I0</accession>
<evidence type="ECO:0000256" key="10">
    <source>
        <dbReference type="ARBA" id="ARBA00022989"/>
    </source>
</evidence>
<evidence type="ECO:0000256" key="4">
    <source>
        <dbReference type="ARBA" id="ARBA00022553"/>
    </source>
</evidence>
<evidence type="ECO:0000313" key="17">
    <source>
        <dbReference type="Proteomes" id="UP000192758"/>
    </source>
</evidence>
<evidence type="ECO:0000256" key="13">
    <source>
        <dbReference type="ARBA" id="ARBA00024531"/>
    </source>
</evidence>
<dbReference type="Proteomes" id="UP000192758">
    <property type="component" value="Unassembled WGS sequence"/>
</dbReference>
<evidence type="ECO:0000256" key="5">
    <source>
        <dbReference type="ARBA" id="ARBA00022692"/>
    </source>
</evidence>
<evidence type="ECO:0000256" key="12">
    <source>
        <dbReference type="ARBA" id="ARBA00023136"/>
    </source>
</evidence>
<comment type="subcellular location">
    <subcellularLocation>
        <location evidence="2">Cell membrane</location>
        <topology evidence="2">Multi-pass membrane protein</topology>
    </subcellularLocation>
</comment>
<dbReference type="PANTHER" id="PTHR45792:SF8">
    <property type="entry name" value="DIACYLGLYCEROL LIPASE-ALPHA"/>
    <property type="match status" value="1"/>
</dbReference>
<evidence type="ECO:0000256" key="7">
    <source>
        <dbReference type="ARBA" id="ARBA00022801"/>
    </source>
</evidence>
<evidence type="ECO:0000256" key="6">
    <source>
        <dbReference type="ARBA" id="ARBA00022723"/>
    </source>
</evidence>
<dbReference type="GO" id="GO:0016298">
    <property type="term" value="F:lipase activity"/>
    <property type="evidence" value="ECO:0007669"/>
    <property type="project" value="TreeGrafter"/>
</dbReference>
<keyword evidence="5" id="KW-0812">Transmembrane</keyword>
<dbReference type="GO" id="GO:0016042">
    <property type="term" value="P:lipid catabolic process"/>
    <property type="evidence" value="ECO:0007669"/>
    <property type="project" value="UniProtKB-KW"/>
</dbReference>